<dbReference type="EMBL" id="JBAWSY010000007">
    <property type="protein sequence ID" value="MEI4770283.1"/>
    <property type="molecule type" value="Genomic_DNA"/>
</dbReference>
<evidence type="ECO:0000313" key="2">
    <source>
        <dbReference type="EMBL" id="MEI4770283.1"/>
    </source>
</evidence>
<name>A0ABU8F5K4_9BACI</name>
<feature type="domain" description="Glucose/Sorbosone dehydrogenase" evidence="1">
    <location>
        <begin position="33"/>
        <end position="284"/>
    </location>
</feature>
<dbReference type="InterPro" id="IPR011042">
    <property type="entry name" value="6-blade_b-propeller_TolB-like"/>
</dbReference>
<dbReference type="RefSeq" id="WP_336497835.1">
    <property type="nucleotide sequence ID" value="NZ_JBAWSY010000007.1"/>
</dbReference>
<dbReference type="SUPFAM" id="SSF50952">
    <property type="entry name" value="Soluble quinoprotein glucose dehydrogenase"/>
    <property type="match status" value="1"/>
</dbReference>
<evidence type="ECO:0000259" key="1">
    <source>
        <dbReference type="Pfam" id="PF07995"/>
    </source>
</evidence>
<comment type="caution">
    <text evidence="2">The sequence shown here is derived from an EMBL/GenBank/DDBJ whole genome shotgun (WGS) entry which is preliminary data.</text>
</comment>
<evidence type="ECO:0000313" key="3">
    <source>
        <dbReference type="Proteomes" id="UP001364890"/>
    </source>
</evidence>
<gene>
    <name evidence="2" type="ORF">WAX74_11620</name>
</gene>
<keyword evidence="3" id="KW-1185">Reference proteome</keyword>
<reference evidence="2 3" key="1">
    <citation type="submission" date="2024-01" db="EMBL/GenBank/DDBJ databases">
        <title>Seven novel Bacillus-like species.</title>
        <authorList>
            <person name="Liu G."/>
        </authorList>
    </citation>
    <scope>NUCLEOTIDE SEQUENCE [LARGE SCALE GENOMIC DNA]</scope>
    <source>
        <strain evidence="2 3">FJAT-51614</strain>
    </source>
</reference>
<accession>A0ABU8F5K4</accession>
<dbReference type="PANTHER" id="PTHR19328">
    <property type="entry name" value="HEDGEHOG-INTERACTING PROTEIN"/>
    <property type="match status" value="1"/>
</dbReference>
<dbReference type="InterPro" id="IPR011041">
    <property type="entry name" value="Quinoprot_gluc/sorb_DH_b-prop"/>
</dbReference>
<dbReference type="Proteomes" id="UP001364890">
    <property type="component" value="Unassembled WGS sequence"/>
</dbReference>
<dbReference type="PANTHER" id="PTHR19328:SF75">
    <property type="entry name" value="ALDOSE SUGAR DEHYDROGENASE YLII"/>
    <property type="match status" value="1"/>
</dbReference>
<organism evidence="2 3">
    <name type="scientific">Psychrobacillus mangrovi</name>
    <dbReference type="NCBI Taxonomy" id="3117745"/>
    <lineage>
        <taxon>Bacteria</taxon>
        <taxon>Bacillati</taxon>
        <taxon>Bacillota</taxon>
        <taxon>Bacilli</taxon>
        <taxon>Bacillales</taxon>
        <taxon>Bacillaceae</taxon>
        <taxon>Psychrobacillus</taxon>
    </lineage>
</organism>
<protein>
    <submittedName>
        <fullName evidence="2">PQQ-dependent sugar dehydrogenase</fullName>
    </submittedName>
</protein>
<dbReference type="Gene3D" id="2.120.10.30">
    <property type="entry name" value="TolB, C-terminal domain"/>
    <property type="match status" value="1"/>
</dbReference>
<dbReference type="Pfam" id="PF07995">
    <property type="entry name" value="GSDH"/>
    <property type="match status" value="1"/>
</dbReference>
<dbReference type="InterPro" id="IPR012938">
    <property type="entry name" value="Glc/Sorbosone_DH"/>
</dbReference>
<sequence>MVKVKVSLRPIVNKINLPTVLKTTILPGDSIERLFIATQIGEIFYIGNESLITFLDIRPRIIKLGVSGGGYDERGLLGLAFHPDFYYNGLFYLHYSVAGTQGPGALPQLEAAKPAQDGLPEFFKPNPCDPRTLNLKWINRETQYDHIDTVEEWILQSNGQPQKRRTLLNLRRPFFNHNGVNSLNFSPETGKLVLTTGDGGSGYDPFNLSQNDMEILGKIIEIDVDKNTFIYNPPVVTRFNELPVPIQETLTVIAKGVRNIPGISFQRFYNQYIKYVGNVGQDLVESIFSFIHYKPIPVTELVQASLMKFKPNQEGFINFGWRGWEGAFPTSIISGCSANPTLDEKTIAYYNEAVKTSVRRLQPLTSYFHKDPRTDKFGGTALTGVQAYMGNAIPDLTGSVVFTDFARDEGSQPPVRGALAFTKVRKDCKLNDFSVIETDYYFGSGSAYYVSLGTNMDQTRIYLGVYGSMNVTDFNQGSVFEIVPSN</sequence>
<proteinExistence type="predicted"/>